<evidence type="ECO:0000313" key="1">
    <source>
        <dbReference type="EMBL" id="JAA79431.1"/>
    </source>
</evidence>
<dbReference type="AlphaFoldDB" id="S4NL47"/>
<protein>
    <submittedName>
        <fullName evidence="1">Uncharacterized protein</fullName>
    </submittedName>
</protein>
<accession>S4NL47</accession>
<sequence length="81" mass="9465">MSNSGRLSAYIMKLNIFFQLQKLFARLRNVVQFAKTVACTSYKRKRTAYPKAAITHIKDFMPLFIIRLLARHDFKIINQSA</sequence>
<name>S4NL47_9NEOP</name>
<reference evidence="1" key="2">
    <citation type="submission" date="2013-05" db="EMBL/GenBank/DDBJ databases">
        <authorList>
            <person name="Carter J.-M."/>
            <person name="Baker S.C."/>
            <person name="Pink R."/>
            <person name="Carter D.R.F."/>
            <person name="Collins A."/>
            <person name="Tomlin J."/>
            <person name="Gibbs M."/>
            <person name="Breuker C.J."/>
        </authorList>
    </citation>
    <scope>NUCLEOTIDE SEQUENCE</scope>
    <source>
        <tissue evidence="1">Ovary</tissue>
    </source>
</reference>
<dbReference type="EMBL" id="GAIX01013129">
    <property type="protein sequence ID" value="JAA79431.1"/>
    <property type="molecule type" value="Transcribed_RNA"/>
</dbReference>
<organism evidence="1">
    <name type="scientific">Pararge aegeria</name>
    <name type="common">speckled wood butterfly</name>
    <dbReference type="NCBI Taxonomy" id="116150"/>
    <lineage>
        <taxon>Eukaryota</taxon>
        <taxon>Metazoa</taxon>
        <taxon>Ecdysozoa</taxon>
        <taxon>Arthropoda</taxon>
        <taxon>Hexapoda</taxon>
        <taxon>Insecta</taxon>
        <taxon>Pterygota</taxon>
        <taxon>Neoptera</taxon>
        <taxon>Endopterygota</taxon>
        <taxon>Lepidoptera</taxon>
        <taxon>Glossata</taxon>
        <taxon>Ditrysia</taxon>
        <taxon>Papilionoidea</taxon>
        <taxon>Nymphalidae</taxon>
        <taxon>Satyrinae</taxon>
        <taxon>Satyrini</taxon>
        <taxon>Parargina</taxon>
        <taxon>Pararge</taxon>
    </lineage>
</organism>
<reference evidence="1" key="1">
    <citation type="journal article" date="2013" name="BMC Genomics">
        <title>Unscrambling butterfly oogenesis.</title>
        <authorList>
            <person name="Carter J.M."/>
            <person name="Baker S.C."/>
            <person name="Pink R."/>
            <person name="Carter D.R."/>
            <person name="Collins A."/>
            <person name="Tomlin J."/>
            <person name="Gibbs M."/>
            <person name="Breuker C.J."/>
        </authorList>
    </citation>
    <scope>NUCLEOTIDE SEQUENCE</scope>
    <source>
        <tissue evidence="1">Ovary</tissue>
    </source>
</reference>
<proteinExistence type="predicted"/>